<evidence type="ECO:0000259" key="10">
    <source>
        <dbReference type="Pfam" id="PF02602"/>
    </source>
</evidence>
<sequence>MERRLEGKRVLVTRPRERAEELCFLLEDEGAEVLSVPLLELHPPEDPRPLASAAEHIQRYTWVVFASPTGVDALMEALREAGTQDRIQRVKVATVGPRTTRAAEGYGLNVVAEPSEGTGAALLNLIKDALQPGDEVLLPAAEEGRRELEDGLREYGLLVTRVTAYRATPAPLSPESLALLDASPPDVVLFASPRTAEAFVEEAGRERLATARVVAIGPTTASALERLGVPAAAVAERPTPESLVDAAVLAVTSTVH</sequence>
<evidence type="ECO:0000256" key="7">
    <source>
        <dbReference type="ARBA" id="ARBA00040167"/>
    </source>
</evidence>
<accession>A0A7Y4MSZ6</accession>
<dbReference type="InterPro" id="IPR036108">
    <property type="entry name" value="4pyrrol_syn_uPrphyn_synt_sf"/>
</dbReference>
<proteinExistence type="inferred from homology"/>
<dbReference type="CDD" id="cd06578">
    <property type="entry name" value="HemD"/>
    <property type="match status" value="1"/>
</dbReference>
<evidence type="ECO:0000256" key="5">
    <source>
        <dbReference type="ARBA" id="ARBA00023244"/>
    </source>
</evidence>
<evidence type="ECO:0000256" key="4">
    <source>
        <dbReference type="ARBA" id="ARBA00023239"/>
    </source>
</evidence>
<comment type="pathway">
    <text evidence="1 9">Porphyrin-containing compound metabolism; protoporphyrin-IX biosynthesis; coproporphyrinogen-III from 5-aminolevulinate: step 3/4.</text>
</comment>
<evidence type="ECO:0000256" key="9">
    <source>
        <dbReference type="RuleBase" id="RU366031"/>
    </source>
</evidence>
<evidence type="ECO:0000313" key="12">
    <source>
        <dbReference type="Proteomes" id="UP000533080"/>
    </source>
</evidence>
<evidence type="ECO:0000256" key="8">
    <source>
        <dbReference type="ARBA" id="ARBA00048617"/>
    </source>
</evidence>
<reference evidence="11 12" key="1">
    <citation type="submission" date="2020-05" db="EMBL/GenBank/DDBJ databases">
        <authorList>
            <person name="Whitworth D."/>
        </authorList>
    </citation>
    <scope>NUCLEOTIDE SEQUENCE [LARGE SCALE GENOMIC DNA]</scope>
    <source>
        <strain evidence="11 12">AM005</strain>
    </source>
</reference>
<dbReference type="EC" id="4.2.1.75" evidence="3 9"/>
<gene>
    <name evidence="11" type="ORF">HNV28_17280</name>
</gene>
<evidence type="ECO:0000256" key="6">
    <source>
        <dbReference type="ARBA" id="ARBA00037589"/>
    </source>
</evidence>
<protein>
    <recommendedName>
        <fullName evidence="7 9">Uroporphyrinogen-III synthase</fullName>
        <ecNumber evidence="3 9">4.2.1.75</ecNumber>
    </recommendedName>
</protein>
<comment type="function">
    <text evidence="6 9">Catalyzes cyclization of the linear tetrapyrrole, hydroxymethylbilane, to the macrocyclic uroporphyrinogen III.</text>
</comment>
<dbReference type="SUPFAM" id="SSF69618">
    <property type="entry name" value="HemD-like"/>
    <property type="match status" value="1"/>
</dbReference>
<dbReference type="InterPro" id="IPR039793">
    <property type="entry name" value="UROS/Hem4"/>
</dbReference>
<dbReference type="AlphaFoldDB" id="A0A7Y4MSZ6"/>
<dbReference type="Pfam" id="PF02602">
    <property type="entry name" value="HEM4"/>
    <property type="match status" value="1"/>
</dbReference>
<name>A0A7Y4MSZ6_MYXXA</name>
<dbReference type="Gene3D" id="3.40.50.10090">
    <property type="match status" value="2"/>
</dbReference>
<comment type="similarity">
    <text evidence="2 9">Belongs to the uroporphyrinogen-III synthase family.</text>
</comment>
<organism evidence="11 12">
    <name type="scientific">Myxococcus xanthus</name>
    <dbReference type="NCBI Taxonomy" id="34"/>
    <lineage>
        <taxon>Bacteria</taxon>
        <taxon>Pseudomonadati</taxon>
        <taxon>Myxococcota</taxon>
        <taxon>Myxococcia</taxon>
        <taxon>Myxococcales</taxon>
        <taxon>Cystobacterineae</taxon>
        <taxon>Myxococcaceae</taxon>
        <taxon>Myxococcus</taxon>
    </lineage>
</organism>
<dbReference type="GO" id="GO:0004852">
    <property type="term" value="F:uroporphyrinogen-III synthase activity"/>
    <property type="evidence" value="ECO:0007669"/>
    <property type="project" value="UniProtKB-UniRule"/>
</dbReference>
<feature type="domain" description="Tetrapyrrole biosynthesis uroporphyrinogen III synthase" evidence="10">
    <location>
        <begin position="25"/>
        <end position="244"/>
    </location>
</feature>
<evidence type="ECO:0000256" key="1">
    <source>
        <dbReference type="ARBA" id="ARBA00004772"/>
    </source>
</evidence>
<evidence type="ECO:0000256" key="2">
    <source>
        <dbReference type="ARBA" id="ARBA00008133"/>
    </source>
</evidence>
<dbReference type="RefSeq" id="WP_171442289.1">
    <property type="nucleotide sequence ID" value="NZ_JABFNS010000048.1"/>
</dbReference>
<comment type="catalytic activity">
    <reaction evidence="8 9">
        <text>hydroxymethylbilane = uroporphyrinogen III + H2O</text>
        <dbReference type="Rhea" id="RHEA:18965"/>
        <dbReference type="ChEBI" id="CHEBI:15377"/>
        <dbReference type="ChEBI" id="CHEBI:57308"/>
        <dbReference type="ChEBI" id="CHEBI:57845"/>
        <dbReference type="EC" id="4.2.1.75"/>
    </reaction>
</comment>
<comment type="caution">
    <text evidence="11">The sequence shown here is derived from an EMBL/GenBank/DDBJ whole genome shotgun (WGS) entry which is preliminary data.</text>
</comment>
<keyword evidence="4 9" id="KW-0456">Lyase</keyword>
<dbReference type="UniPathway" id="UPA00251">
    <property type="reaction ID" value="UER00320"/>
</dbReference>
<keyword evidence="5 9" id="KW-0627">Porphyrin biosynthesis</keyword>
<dbReference type="GO" id="GO:0006780">
    <property type="term" value="P:uroporphyrinogen III biosynthetic process"/>
    <property type="evidence" value="ECO:0007669"/>
    <property type="project" value="UniProtKB-UniRule"/>
</dbReference>
<dbReference type="Proteomes" id="UP000533080">
    <property type="component" value="Unassembled WGS sequence"/>
</dbReference>
<dbReference type="InterPro" id="IPR003754">
    <property type="entry name" value="4pyrrol_synth_uPrphyn_synth"/>
</dbReference>
<dbReference type="EMBL" id="JABFNT010000050">
    <property type="protein sequence ID" value="NOJ80068.1"/>
    <property type="molecule type" value="Genomic_DNA"/>
</dbReference>
<dbReference type="PANTHER" id="PTHR38042">
    <property type="entry name" value="UROPORPHYRINOGEN-III SYNTHASE, CHLOROPLASTIC"/>
    <property type="match status" value="1"/>
</dbReference>
<dbReference type="GO" id="GO:0006782">
    <property type="term" value="P:protoporphyrinogen IX biosynthetic process"/>
    <property type="evidence" value="ECO:0007669"/>
    <property type="project" value="UniProtKB-UniRule"/>
</dbReference>
<evidence type="ECO:0000313" key="11">
    <source>
        <dbReference type="EMBL" id="NOJ80068.1"/>
    </source>
</evidence>
<evidence type="ECO:0000256" key="3">
    <source>
        <dbReference type="ARBA" id="ARBA00013109"/>
    </source>
</evidence>
<dbReference type="PANTHER" id="PTHR38042:SF1">
    <property type="entry name" value="UROPORPHYRINOGEN-III SYNTHASE, CHLOROPLASTIC"/>
    <property type="match status" value="1"/>
</dbReference>